<dbReference type="PANTHER" id="PTHR31751:SF42">
    <property type="entry name" value="PROTEIN CBG10204"/>
    <property type="match status" value="1"/>
</dbReference>
<proteinExistence type="predicted"/>
<dbReference type="AlphaFoldDB" id="A0ABD3V183"/>
<comment type="caution">
    <text evidence="1">The sequence shown here is derived from an EMBL/GenBank/DDBJ whole genome shotgun (WGS) entry which is preliminary data.</text>
</comment>
<evidence type="ECO:0000313" key="1">
    <source>
        <dbReference type="EMBL" id="KAL3854388.1"/>
    </source>
</evidence>
<dbReference type="Proteomes" id="UP001634394">
    <property type="component" value="Unassembled WGS sequence"/>
</dbReference>
<dbReference type="PANTHER" id="PTHR31751">
    <property type="entry name" value="SI:CH211-108C17.2-RELATED-RELATED"/>
    <property type="match status" value="1"/>
</dbReference>
<sequence>MDLEVKKVLDIQLVQSNEVKGSTHMEMEGLKRGLNHINNDHGLTIKTLVTDRHRMVQKYMREERADIKHYFDVWYLAKGISKKLEAAAKKKDGELIRPWIKSTVNHAYWVATSCADNGKLKVAKWKSLMNHITDKHEDHSTIFCKCEHGPILEERQWLRDGSRAYKLMDKVVRSPHILRDIQKLSPVHQTYGLEVFHNVVNHYAPKSTHFFYGSMLARLHLAALHYNENSNNAQAVTKTGHERWRVVYPKSKKGMEAVVKPCKVDPTFGYIILLKQSLMDFRQDLPTFTEACIVKKEASQYPPPLTASYKQFSKDELLMKHKSRFMKS</sequence>
<keyword evidence="2" id="KW-1185">Reference proteome</keyword>
<accession>A0ABD3V183</accession>
<organism evidence="1 2">
    <name type="scientific">Sinanodonta woodiana</name>
    <name type="common">Chinese pond mussel</name>
    <name type="synonym">Anodonta woodiana</name>
    <dbReference type="NCBI Taxonomy" id="1069815"/>
    <lineage>
        <taxon>Eukaryota</taxon>
        <taxon>Metazoa</taxon>
        <taxon>Spiralia</taxon>
        <taxon>Lophotrochozoa</taxon>
        <taxon>Mollusca</taxon>
        <taxon>Bivalvia</taxon>
        <taxon>Autobranchia</taxon>
        <taxon>Heteroconchia</taxon>
        <taxon>Palaeoheterodonta</taxon>
        <taxon>Unionida</taxon>
        <taxon>Unionoidea</taxon>
        <taxon>Unionidae</taxon>
        <taxon>Unioninae</taxon>
        <taxon>Sinanodonta</taxon>
    </lineage>
</organism>
<dbReference type="EMBL" id="JBJQND010000014">
    <property type="protein sequence ID" value="KAL3854388.1"/>
    <property type="molecule type" value="Genomic_DNA"/>
</dbReference>
<evidence type="ECO:0000313" key="2">
    <source>
        <dbReference type="Proteomes" id="UP001634394"/>
    </source>
</evidence>
<reference evidence="1 2" key="1">
    <citation type="submission" date="2024-11" db="EMBL/GenBank/DDBJ databases">
        <title>Chromosome-level genome assembly of the freshwater bivalve Anodonta woodiana.</title>
        <authorList>
            <person name="Chen X."/>
        </authorList>
    </citation>
    <scope>NUCLEOTIDE SEQUENCE [LARGE SCALE GENOMIC DNA]</scope>
    <source>
        <strain evidence="1">MN2024</strain>
        <tissue evidence="1">Gills</tissue>
    </source>
</reference>
<protein>
    <submittedName>
        <fullName evidence="1">Uncharacterized protein</fullName>
    </submittedName>
</protein>
<gene>
    <name evidence="1" type="ORF">ACJMK2_013659</name>
</gene>
<name>A0ABD3V183_SINWO</name>